<evidence type="ECO:0000256" key="1">
    <source>
        <dbReference type="SAM" id="MobiDB-lite"/>
    </source>
</evidence>
<dbReference type="GO" id="GO:0003887">
    <property type="term" value="F:DNA-directed DNA polymerase activity"/>
    <property type="evidence" value="ECO:0007669"/>
    <property type="project" value="InterPro"/>
</dbReference>
<dbReference type="InterPro" id="IPR004615">
    <property type="entry name" value="DNA_pol_III_psi"/>
</dbReference>
<dbReference type="Pfam" id="PF03603">
    <property type="entry name" value="DNA_III_psi"/>
    <property type="match status" value="1"/>
</dbReference>
<evidence type="ECO:0000313" key="3">
    <source>
        <dbReference type="Proteomes" id="UP000070299"/>
    </source>
</evidence>
<comment type="caution">
    <text evidence="2">The sequence shown here is derived from an EMBL/GenBank/DDBJ whole genome shotgun (WGS) entry which is preliminary data.</text>
</comment>
<dbReference type="EMBL" id="LSNE01000009">
    <property type="protein sequence ID" value="KXI27608.1"/>
    <property type="molecule type" value="Genomic_DNA"/>
</dbReference>
<reference evidence="3" key="1">
    <citation type="submission" date="2016-02" db="EMBL/GenBank/DDBJ databases">
        <authorList>
            <person name="Schultz-Johansen M."/>
            <person name="Glaring M.A."/>
            <person name="Bech P.K."/>
            <person name="Stougaard P."/>
        </authorList>
    </citation>
    <scope>NUCLEOTIDE SEQUENCE [LARGE SCALE GENOMIC DNA]</scope>
    <source>
        <strain evidence="3">S66</strain>
    </source>
</reference>
<evidence type="ECO:0000313" key="2">
    <source>
        <dbReference type="EMBL" id="KXI27608.1"/>
    </source>
</evidence>
<name>A0A148KMZ0_9ALTE</name>
<keyword evidence="3" id="KW-1185">Reference proteome</keyword>
<dbReference type="GO" id="GO:0008408">
    <property type="term" value="F:3'-5' exonuclease activity"/>
    <property type="evidence" value="ECO:0007669"/>
    <property type="project" value="InterPro"/>
</dbReference>
<dbReference type="Proteomes" id="UP000070299">
    <property type="component" value="Unassembled WGS sequence"/>
</dbReference>
<dbReference type="STRING" id="1799789.AX660_18780"/>
<proteinExistence type="predicted"/>
<sequence length="175" mass="19445">MSSELSHMNTATNQLSDYQRAVLNELGISCWKKQGDDNVAVSTTSEKEAKHQTSVLHTPRTETSSKEAALSKLQQLKTQQSSVSYAGKVLCEFTPSVDYSRLVKDVMTALELSDCPLVALTQAELAQAKDYALVWQFGDTVGLESKQLTTPQLSQFNDPALKKQLWRLIHSQLIK</sequence>
<dbReference type="GO" id="GO:0006260">
    <property type="term" value="P:DNA replication"/>
    <property type="evidence" value="ECO:0007669"/>
    <property type="project" value="InterPro"/>
</dbReference>
<dbReference type="SUPFAM" id="SSF102220">
    <property type="entry name" value="DNA polymerase III psi subunit"/>
    <property type="match status" value="1"/>
</dbReference>
<accession>A0A148KMZ0</accession>
<dbReference type="InterPro" id="IPR036654">
    <property type="entry name" value="DNA_pol_III_psi_sf"/>
</dbReference>
<dbReference type="Gene3D" id="3.40.50.10220">
    <property type="entry name" value="DNA polymerase III, psi subunit"/>
    <property type="match status" value="1"/>
</dbReference>
<organism evidence="2 3">
    <name type="scientific">Paraglaciecola hydrolytica</name>
    <dbReference type="NCBI Taxonomy" id="1799789"/>
    <lineage>
        <taxon>Bacteria</taxon>
        <taxon>Pseudomonadati</taxon>
        <taxon>Pseudomonadota</taxon>
        <taxon>Gammaproteobacteria</taxon>
        <taxon>Alteromonadales</taxon>
        <taxon>Alteromonadaceae</taxon>
        <taxon>Paraglaciecola</taxon>
    </lineage>
</organism>
<gene>
    <name evidence="2" type="ORF">AX660_18780</name>
</gene>
<dbReference type="AlphaFoldDB" id="A0A148KMZ0"/>
<protein>
    <submittedName>
        <fullName evidence="2">Uncharacterized protein</fullName>
    </submittedName>
</protein>
<feature type="region of interest" description="Disordered" evidence="1">
    <location>
        <begin position="41"/>
        <end position="64"/>
    </location>
</feature>